<dbReference type="RefSeq" id="WP_002380063.1">
    <property type="nucleotide sequence ID" value="NZ_GL454414.1"/>
</dbReference>
<feature type="compositionally biased region" description="Low complexity" evidence="1">
    <location>
        <begin position="33"/>
        <end position="84"/>
    </location>
</feature>
<keyword evidence="2" id="KW-0732">Signal</keyword>
<feature type="compositionally biased region" description="Polar residues" evidence="1">
    <location>
        <begin position="85"/>
        <end position="102"/>
    </location>
</feature>
<reference evidence="4" key="1">
    <citation type="submission" date="2010-07" db="EMBL/GenBank/DDBJ databases">
        <authorList>
            <person name="Weinstock G."/>
            <person name="Sodergren E."/>
            <person name="Clifton S."/>
            <person name="Fulton L."/>
            <person name="Fulton B."/>
            <person name="Courtney L."/>
            <person name="Fronick C."/>
            <person name="Harrison M."/>
            <person name="Strong C."/>
            <person name="Farmer C."/>
            <person name="Delahaunty K."/>
            <person name="Markovic C."/>
            <person name="Hall O."/>
            <person name="Minx P."/>
            <person name="Tomlinson C."/>
            <person name="Mitreva M."/>
            <person name="Hou S."/>
            <person name="Chen J."/>
            <person name="Wollam A."/>
            <person name="Pepin K.H."/>
            <person name="Johnson M."/>
            <person name="Bhonagiri V."/>
            <person name="Zhang X."/>
            <person name="Suruliraj S."/>
            <person name="Warren W."/>
            <person name="Chinwalla A."/>
            <person name="Mardis E.R."/>
            <person name="Wilson R.K."/>
        </authorList>
    </citation>
    <scope>NUCLEOTIDE SEQUENCE [LARGE SCALE GENOMIC DNA]</scope>
    <source>
        <strain evidence="4">TX4248</strain>
    </source>
</reference>
<sequence>MKKIGLISSAFLLTLALAACGGGKSTENTDSRSSAAESTTVESTKASATKESSSKAATKSSDAKPSGTTTADSKATASSTKEAANNGSAEKQSPAKNANPDDQANQVLNQLANMFPGQGLPQAILTSQTNNFLTAATTSQADQNNFRVLYYAEKEAIPVNDARVNQLTPISSFEKKTYGSDAEAKNAVNQIIDNGGQPVDLGYNITGYKQGAAGSSYLSWQEGNWSLVVRASNINGESPDDLAKNVVNILEQETLPAPNTVGQITLNVAGTTDYNRNSVVWQAGTVVYSVHHFDPIQAVKMATSI</sequence>
<name>A0A125W9K0_ENTFL</name>
<evidence type="ECO:0000256" key="1">
    <source>
        <dbReference type="SAM" id="MobiDB-lite"/>
    </source>
</evidence>
<accession>A0A125W9K0</accession>
<comment type="caution">
    <text evidence="3">The sequence shown here is derived from an EMBL/GenBank/DDBJ whole genome shotgun (WGS) entry which is preliminary data.</text>
</comment>
<evidence type="ECO:0008006" key="5">
    <source>
        <dbReference type="Google" id="ProtNLM"/>
    </source>
</evidence>
<feature type="chain" id="PRO_5039575231" description="Lipoprotein" evidence="2">
    <location>
        <begin position="19"/>
        <end position="305"/>
    </location>
</feature>
<dbReference type="AlphaFoldDB" id="A0A125W9K0"/>
<evidence type="ECO:0000256" key="2">
    <source>
        <dbReference type="SAM" id="SignalP"/>
    </source>
</evidence>
<organism evidence="3 4">
    <name type="scientific">Enterococcus faecalis TX4248</name>
    <dbReference type="NCBI Taxonomy" id="749495"/>
    <lineage>
        <taxon>Bacteria</taxon>
        <taxon>Bacillati</taxon>
        <taxon>Bacillota</taxon>
        <taxon>Bacilli</taxon>
        <taxon>Lactobacillales</taxon>
        <taxon>Enterococcaceae</taxon>
        <taxon>Enterococcus</taxon>
    </lineage>
</organism>
<proteinExistence type="predicted"/>
<evidence type="ECO:0000313" key="4">
    <source>
        <dbReference type="Proteomes" id="UP000004846"/>
    </source>
</evidence>
<gene>
    <name evidence="3" type="ORF">HMPREF9498_00345</name>
</gene>
<dbReference type="EMBL" id="AEBR01000008">
    <property type="protein sequence ID" value="EFM84000.1"/>
    <property type="molecule type" value="Genomic_DNA"/>
</dbReference>
<dbReference type="Proteomes" id="UP000004846">
    <property type="component" value="Unassembled WGS sequence"/>
</dbReference>
<feature type="signal peptide" evidence="2">
    <location>
        <begin position="1"/>
        <end position="18"/>
    </location>
</feature>
<protein>
    <recommendedName>
        <fullName evidence="5">Lipoprotein</fullName>
    </recommendedName>
</protein>
<feature type="region of interest" description="Disordered" evidence="1">
    <location>
        <begin position="22"/>
        <end position="102"/>
    </location>
</feature>
<dbReference type="PROSITE" id="PS51257">
    <property type="entry name" value="PROKAR_LIPOPROTEIN"/>
    <property type="match status" value="1"/>
</dbReference>
<dbReference type="HOGENOM" id="CLU_077106_0_0_9"/>
<evidence type="ECO:0000313" key="3">
    <source>
        <dbReference type="EMBL" id="EFM84000.1"/>
    </source>
</evidence>